<organism evidence="1 2">
    <name type="scientific">Trifolium pratense</name>
    <name type="common">Red clover</name>
    <dbReference type="NCBI Taxonomy" id="57577"/>
    <lineage>
        <taxon>Eukaryota</taxon>
        <taxon>Viridiplantae</taxon>
        <taxon>Streptophyta</taxon>
        <taxon>Embryophyta</taxon>
        <taxon>Tracheophyta</taxon>
        <taxon>Spermatophyta</taxon>
        <taxon>Magnoliopsida</taxon>
        <taxon>eudicotyledons</taxon>
        <taxon>Gunneridae</taxon>
        <taxon>Pentapetalae</taxon>
        <taxon>rosids</taxon>
        <taxon>fabids</taxon>
        <taxon>Fabales</taxon>
        <taxon>Fabaceae</taxon>
        <taxon>Papilionoideae</taxon>
        <taxon>50 kb inversion clade</taxon>
        <taxon>NPAAA clade</taxon>
        <taxon>Hologalegina</taxon>
        <taxon>IRL clade</taxon>
        <taxon>Trifolieae</taxon>
        <taxon>Trifolium</taxon>
    </lineage>
</organism>
<name>A0ACB0JEK6_TRIPR</name>
<evidence type="ECO:0000313" key="1">
    <source>
        <dbReference type="EMBL" id="CAJ2643075.1"/>
    </source>
</evidence>
<dbReference type="EMBL" id="CASHSV030000034">
    <property type="protein sequence ID" value="CAJ2643075.1"/>
    <property type="molecule type" value="Genomic_DNA"/>
</dbReference>
<protein>
    <submittedName>
        <fullName evidence="1">Uncharacterized protein</fullName>
    </submittedName>
</protein>
<sequence>MISYELLPHEYSYALYLSYAYDLHPYDSMILNMVSERYPRDEDDCASAYDSESCEEDESAVVEILSNFPQDPESSTSQGSILFGSFASPIIPVSIPSIASDFDGFSIKIGEITCFLGYSCCSDVDYTITASEEDEKPKNLETEFVSYEVSMTLLNQSCVKAFSSPIKIKRQHDGNVRFSQDQDQDSKKGEPFSDLLLCSSESIIFVSHHHALGITVFDPGGFILVIYRSNIMLAVMSLFDSISLFPFDPGGIFLCHLCFPNSYHEFSYYEFEGGYYNIEVSSATYDSSFGYATLFKID</sequence>
<dbReference type="Proteomes" id="UP001177021">
    <property type="component" value="Unassembled WGS sequence"/>
</dbReference>
<evidence type="ECO:0000313" key="2">
    <source>
        <dbReference type="Proteomes" id="UP001177021"/>
    </source>
</evidence>
<accession>A0ACB0JEK6</accession>
<comment type="caution">
    <text evidence="1">The sequence shown here is derived from an EMBL/GenBank/DDBJ whole genome shotgun (WGS) entry which is preliminary data.</text>
</comment>
<reference evidence="1" key="1">
    <citation type="submission" date="2023-10" db="EMBL/GenBank/DDBJ databases">
        <authorList>
            <person name="Rodriguez Cubillos JULIANA M."/>
            <person name="De Vega J."/>
        </authorList>
    </citation>
    <scope>NUCLEOTIDE SEQUENCE</scope>
</reference>
<keyword evidence="2" id="KW-1185">Reference proteome</keyword>
<proteinExistence type="predicted"/>
<gene>
    <name evidence="1" type="ORF">MILVUS5_LOCUS12400</name>
</gene>